<evidence type="ECO:0000256" key="8">
    <source>
        <dbReference type="SAM" id="MobiDB-lite"/>
    </source>
</evidence>
<dbReference type="PANTHER" id="PTHR45453:SF1">
    <property type="entry name" value="PHOSPHATE REGULON SENSOR PROTEIN PHOR"/>
    <property type="match status" value="1"/>
</dbReference>
<dbReference type="Pfam" id="PF02518">
    <property type="entry name" value="HATPase_c"/>
    <property type="match status" value="1"/>
</dbReference>
<dbReference type="EMBL" id="CAJVAP010000006">
    <property type="protein sequence ID" value="CAG7604158.1"/>
    <property type="molecule type" value="Genomic_DNA"/>
</dbReference>
<evidence type="ECO:0000256" key="4">
    <source>
        <dbReference type="ARBA" id="ARBA00022679"/>
    </source>
</evidence>
<dbReference type="GO" id="GO:0005886">
    <property type="term" value="C:plasma membrane"/>
    <property type="evidence" value="ECO:0007669"/>
    <property type="project" value="TreeGrafter"/>
</dbReference>
<protein>
    <recommendedName>
        <fullName evidence="7">Sensor-like histidine kinase SenX3</fullName>
        <ecNumber evidence="2">2.7.13.3</ecNumber>
    </recommendedName>
</protein>
<comment type="catalytic activity">
    <reaction evidence="1">
        <text>ATP + protein L-histidine = ADP + protein N-phospho-L-histidine.</text>
        <dbReference type="EC" id="2.7.13.3"/>
    </reaction>
</comment>
<evidence type="ECO:0000256" key="5">
    <source>
        <dbReference type="ARBA" id="ARBA00022777"/>
    </source>
</evidence>
<dbReference type="FunFam" id="3.30.565.10:FF:000006">
    <property type="entry name" value="Sensor histidine kinase WalK"/>
    <property type="match status" value="1"/>
</dbReference>
<keyword evidence="6" id="KW-0902">Two-component regulatory system</keyword>
<evidence type="ECO:0000313" key="10">
    <source>
        <dbReference type="EMBL" id="CAG7604158.1"/>
    </source>
</evidence>
<dbReference type="SMART" id="SM00387">
    <property type="entry name" value="HATPase_c"/>
    <property type="match status" value="1"/>
</dbReference>
<dbReference type="PANTHER" id="PTHR45453">
    <property type="entry name" value="PHOSPHATE REGULON SENSOR PROTEIN PHOR"/>
    <property type="match status" value="1"/>
</dbReference>
<organism evidence="10 11">
    <name type="scientific">Leucobacter soli</name>
    <dbReference type="NCBI Taxonomy" id="2812850"/>
    <lineage>
        <taxon>Bacteria</taxon>
        <taxon>Bacillati</taxon>
        <taxon>Actinomycetota</taxon>
        <taxon>Actinomycetes</taxon>
        <taxon>Micrococcales</taxon>
        <taxon>Microbacteriaceae</taxon>
        <taxon>Leucobacter</taxon>
    </lineage>
</organism>
<sequence length="418" mass="45038">MTPTSLVLVSVGLGLLAGALITWAVFGARTAGRRRADAMRPELPEVAVELLGSLDSFAVILDASLSPVYANAAARDDARVSGEELRDPDFLRRARRVMSSGVTDIREPSLDNPADTVRVRIVRVQRRFLAVFAEDLGEEQRVNAMRRDFIANVSHELKTPIAAIGLLSEAVLEAADEPEIVRGFAKKLKKESRRLGDLSRDIIQLSEAQSSLQPEDRESVSLRAVLRSEVEAHQDFAAQYGVELVLTESAATDNGELGDATVSGRPSAIGAVVANLLSNAIRHSPDGGRVGIGIEIGSRLTKQDCIITVTDQGEGIAPEHLPRIFERFYRVDAARSREGGGTGLGLSIARHTMRAHGGDIEVWSQEGVGSTFTLSFPLLEDGQSGRKRKKNKRASAGKKPAKARRRTAPADQSEGAAQ</sequence>
<dbReference type="Proteomes" id="UP000693892">
    <property type="component" value="Unassembled WGS sequence"/>
</dbReference>
<comment type="caution">
    <text evidence="10">The sequence shown here is derived from an EMBL/GenBank/DDBJ whole genome shotgun (WGS) entry which is preliminary data.</text>
</comment>
<dbReference type="InterPro" id="IPR050351">
    <property type="entry name" value="BphY/WalK/GraS-like"/>
</dbReference>
<dbReference type="InterPro" id="IPR003594">
    <property type="entry name" value="HATPase_dom"/>
</dbReference>
<dbReference type="GO" id="GO:0004721">
    <property type="term" value="F:phosphoprotein phosphatase activity"/>
    <property type="evidence" value="ECO:0007669"/>
    <property type="project" value="TreeGrafter"/>
</dbReference>
<keyword evidence="4 10" id="KW-0808">Transferase</keyword>
<evidence type="ECO:0000313" key="11">
    <source>
        <dbReference type="Proteomes" id="UP000693892"/>
    </source>
</evidence>
<keyword evidence="3" id="KW-0597">Phosphoprotein</keyword>
<evidence type="ECO:0000256" key="6">
    <source>
        <dbReference type="ARBA" id="ARBA00023012"/>
    </source>
</evidence>
<evidence type="ECO:0000256" key="2">
    <source>
        <dbReference type="ARBA" id="ARBA00012438"/>
    </source>
</evidence>
<reference evidence="10" key="1">
    <citation type="submission" date="2021-06" db="EMBL/GenBank/DDBJ databases">
        <authorList>
            <person name="Criscuolo A."/>
        </authorList>
    </citation>
    <scope>NUCLEOTIDE SEQUENCE</scope>
    <source>
        <strain evidence="10">CIP111803</strain>
    </source>
</reference>
<name>A0A916JX36_9MICO</name>
<accession>A0A916JX36</accession>
<feature type="domain" description="Histidine kinase" evidence="9">
    <location>
        <begin position="152"/>
        <end position="380"/>
    </location>
</feature>
<keyword evidence="11" id="KW-1185">Reference proteome</keyword>
<dbReference type="SMART" id="SM00388">
    <property type="entry name" value="HisKA"/>
    <property type="match status" value="1"/>
</dbReference>
<dbReference type="EC" id="2.7.13.3" evidence="2"/>
<dbReference type="GO" id="GO:0016036">
    <property type="term" value="P:cellular response to phosphate starvation"/>
    <property type="evidence" value="ECO:0007669"/>
    <property type="project" value="TreeGrafter"/>
</dbReference>
<evidence type="ECO:0000256" key="7">
    <source>
        <dbReference type="ARBA" id="ARBA00039401"/>
    </source>
</evidence>
<dbReference type="Pfam" id="PF00512">
    <property type="entry name" value="HisKA"/>
    <property type="match status" value="1"/>
</dbReference>
<gene>
    <name evidence="10" type="primary">sasA_1</name>
    <name evidence="10" type="ORF">LEUCIP111803_00708</name>
</gene>
<dbReference type="CDD" id="cd00075">
    <property type="entry name" value="HATPase"/>
    <property type="match status" value="1"/>
</dbReference>
<dbReference type="GO" id="GO:0000155">
    <property type="term" value="F:phosphorelay sensor kinase activity"/>
    <property type="evidence" value="ECO:0007669"/>
    <property type="project" value="InterPro"/>
</dbReference>
<dbReference type="AlphaFoldDB" id="A0A916JX36"/>
<keyword evidence="5" id="KW-0418">Kinase</keyword>
<evidence type="ECO:0000256" key="1">
    <source>
        <dbReference type="ARBA" id="ARBA00000085"/>
    </source>
</evidence>
<dbReference type="InterPro" id="IPR003661">
    <property type="entry name" value="HisK_dim/P_dom"/>
</dbReference>
<feature type="region of interest" description="Disordered" evidence="8">
    <location>
        <begin position="379"/>
        <end position="418"/>
    </location>
</feature>
<dbReference type="PROSITE" id="PS50109">
    <property type="entry name" value="HIS_KIN"/>
    <property type="match status" value="1"/>
</dbReference>
<feature type="compositionally biased region" description="Basic residues" evidence="8">
    <location>
        <begin position="385"/>
        <end position="407"/>
    </location>
</feature>
<proteinExistence type="predicted"/>
<dbReference type="RefSeq" id="WP_218114335.1">
    <property type="nucleotide sequence ID" value="NZ_CAJVAP010000006.1"/>
</dbReference>
<dbReference type="InterPro" id="IPR005467">
    <property type="entry name" value="His_kinase_dom"/>
</dbReference>
<evidence type="ECO:0000259" key="9">
    <source>
        <dbReference type="PROSITE" id="PS50109"/>
    </source>
</evidence>
<evidence type="ECO:0000256" key="3">
    <source>
        <dbReference type="ARBA" id="ARBA00022553"/>
    </source>
</evidence>
<dbReference type="CDD" id="cd00082">
    <property type="entry name" value="HisKA"/>
    <property type="match status" value="1"/>
</dbReference>